<evidence type="ECO:0000313" key="2">
    <source>
        <dbReference type="EMBL" id="SVC33772.1"/>
    </source>
</evidence>
<keyword evidence="1" id="KW-0472">Membrane</keyword>
<evidence type="ECO:0000256" key="1">
    <source>
        <dbReference type="SAM" id="Phobius"/>
    </source>
</evidence>
<gene>
    <name evidence="2" type="ORF">METZ01_LOCUS286626</name>
</gene>
<proteinExistence type="predicted"/>
<dbReference type="EMBL" id="UINC01085852">
    <property type="protein sequence ID" value="SVC33772.1"/>
    <property type="molecule type" value="Genomic_DNA"/>
</dbReference>
<dbReference type="AlphaFoldDB" id="A0A382LF67"/>
<sequence length="76" mass="8802">MVRLFIVIAIVIIILIIFRNRRNKISNYPDIYKKLIFILIIGAVIFFLATSGRFILPQILQIIKIGIPFLTKFIGL</sequence>
<keyword evidence="1" id="KW-1133">Transmembrane helix</keyword>
<reference evidence="2" key="1">
    <citation type="submission" date="2018-05" db="EMBL/GenBank/DDBJ databases">
        <authorList>
            <person name="Lanie J.A."/>
            <person name="Ng W.-L."/>
            <person name="Kazmierczak K.M."/>
            <person name="Andrzejewski T.M."/>
            <person name="Davidsen T.M."/>
            <person name="Wayne K.J."/>
            <person name="Tettelin H."/>
            <person name="Glass J.I."/>
            <person name="Rusch D."/>
            <person name="Podicherti R."/>
            <person name="Tsui H.-C.T."/>
            <person name="Winkler M.E."/>
        </authorList>
    </citation>
    <scope>NUCLEOTIDE SEQUENCE</scope>
</reference>
<name>A0A382LF67_9ZZZZ</name>
<protein>
    <submittedName>
        <fullName evidence="2">Uncharacterized protein</fullName>
    </submittedName>
</protein>
<keyword evidence="1" id="KW-0812">Transmembrane</keyword>
<accession>A0A382LF67</accession>
<organism evidence="2">
    <name type="scientific">marine metagenome</name>
    <dbReference type="NCBI Taxonomy" id="408172"/>
    <lineage>
        <taxon>unclassified sequences</taxon>
        <taxon>metagenomes</taxon>
        <taxon>ecological metagenomes</taxon>
    </lineage>
</organism>
<feature type="transmembrane region" description="Helical" evidence="1">
    <location>
        <begin position="35"/>
        <end position="56"/>
    </location>
</feature>